<sequence>MLRGCVRVEGASNAGVSSGGCSRVACCRRDRWGAPAPPDRTSPDREAVARHTAHGLASGIADWVCGRFLQAAAEKGINDAINL</sequence>
<dbReference type="PROSITE" id="PS51257">
    <property type="entry name" value="PROKAR_LIPOPROTEIN"/>
    <property type="match status" value="1"/>
</dbReference>
<gene>
    <name evidence="1" type="ORF">GCM10017584_32820</name>
</gene>
<name>A0A9W6HDE4_9MICO</name>
<comment type="caution">
    <text evidence="1">The sequence shown here is derived from an EMBL/GenBank/DDBJ whole genome shotgun (WGS) entry which is preliminary data.</text>
</comment>
<proteinExistence type="predicted"/>
<keyword evidence="2" id="KW-1185">Reference proteome</keyword>
<organism evidence="1 2">
    <name type="scientific">Leifsonia poae</name>
    <dbReference type="NCBI Taxonomy" id="110933"/>
    <lineage>
        <taxon>Bacteria</taxon>
        <taxon>Bacillati</taxon>
        <taxon>Actinomycetota</taxon>
        <taxon>Actinomycetes</taxon>
        <taxon>Micrococcales</taxon>
        <taxon>Microbacteriaceae</taxon>
        <taxon>Leifsonia</taxon>
    </lineage>
</organism>
<accession>A0A9W6HDE4</accession>
<evidence type="ECO:0000313" key="2">
    <source>
        <dbReference type="Proteomes" id="UP001142372"/>
    </source>
</evidence>
<dbReference type="AlphaFoldDB" id="A0A9W6HDE4"/>
<dbReference type="Proteomes" id="UP001142372">
    <property type="component" value="Unassembled WGS sequence"/>
</dbReference>
<evidence type="ECO:0000313" key="1">
    <source>
        <dbReference type="EMBL" id="GLJ77708.1"/>
    </source>
</evidence>
<reference evidence="1" key="1">
    <citation type="journal article" date="2014" name="Int. J. Syst. Evol. Microbiol.">
        <title>Complete genome sequence of Corynebacterium casei LMG S-19264T (=DSM 44701T), isolated from a smear-ripened cheese.</title>
        <authorList>
            <consortium name="US DOE Joint Genome Institute (JGI-PGF)"/>
            <person name="Walter F."/>
            <person name="Albersmeier A."/>
            <person name="Kalinowski J."/>
            <person name="Ruckert C."/>
        </authorList>
    </citation>
    <scope>NUCLEOTIDE SEQUENCE</scope>
    <source>
        <strain evidence="1">VKM Ac-1401</strain>
    </source>
</reference>
<dbReference type="EMBL" id="BSEN01000015">
    <property type="protein sequence ID" value="GLJ77708.1"/>
    <property type="molecule type" value="Genomic_DNA"/>
</dbReference>
<protein>
    <submittedName>
        <fullName evidence="1">Uncharacterized protein</fullName>
    </submittedName>
</protein>
<reference evidence="1" key="2">
    <citation type="submission" date="2023-01" db="EMBL/GenBank/DDBJ databases">
        <authorList>
            <person name="Sun Q."/>
            <person name="Evtushenko L."/>
        </authorList>
    </citation>
    <scope>NUCLEOTIDE SEQUENCE</scope>
    <source>
        <strain evidence="1">VKM Ac-1401</strain>
    </source>
</reference>